<keyword evidence="2 5" id="KW-0808">Transferase</keyword>
<gene>
    <name evidence="7" type="ORF">ODALV1_LOCUS8240</name>
</gene>
<proteinExistence type="predicted"/>
<dbReference type="InterPro" id="IPR050800">
    <property type="entry name" value="ARTD/PARP"/>
</dbReference>
<dbReference type="PROSITE" id="PS51059">
    <property type="entry name" value="PARP_CATALYTIC"/>
    <property type="match status" value="1"/>
</dbReference>
<evidence type="ECO:0000256" key="1">
    <source>
        <dbReference type="ARBA" id="ARBA00022676"/>
    </source>
</evidence>
<evidence type="ECO:0000256" key="4">
    <source>
        <dbReference type="ARBA" id="ARBA00033987"/>
    </source>
</evidence>
<sequence>MSQMSWKGKYLDVTGARPCWRKTPDVRKMDKEDLDLIVIPSTSTNASKSLKRKREESQIELSAVNILKGIPNLVNRKRAITSWLQVARSVSDSEEIHELILKYINNSQEHGYGIQVLNILQILRVGDVDYESKPEWRSKKRMLLWHGTSEENLASILLNGFQLPPRRNQMFGAGIYFADRVSKSANYSSCGRVSETKGYLLLCDVLVGQAYQALTANNMYTSPPVNCDSVMGNGQNIPNLVENVNFNGSCVPLGKTVVSNFLLRSCPLLYNEYVIYNPEKVKPLYLVKFEYGTAPVHHVG</sequence>
<dbReference type="InterPro" id="IPR012317">
    <property type="entry name" value="Poly(ADP-ribose)pol_cat_dom"/>
</dbReference>
<organism evidence="7 8">
    <name type="scientific">Orchesella dallaii</name>
    <dbReference type="NCBI Taxonomy" id="48710"/>
    <lineage>
        <taxon>Eukaryota</taxon>
        <taxon>Metazoa</taxon>
        <taxon>Ecdysozoa</taxon>
        <taxon>Arthropoda</taxon>
        <taxon>Hexapoda</taxon>
        <taxon>Collembola</taxon>
        <taxon>Entomobryomorpha</taxon>
        <taxon>Entomobryoidea</taxon>
        <taxon>Orchesellidae</taxon>
        <taxon>Orchesellinae</taxon>
        <taxon>Orchesella</taxon>
    </lineage>
</organism>
<keyword evidence="3 5" id="KW-0520">NAD</keyword>
<protein>
    <recommendedName>
        <fullName evidence="5">Poly [ADP-ribose] polymerase</fullName>
        <shortName evidence="5">PARP</shortName>
        <ecNumber evidence="5">2.4.2.-</ecNumber>
    </recommendedName>
</protein>
<evidence type="ECO:0000256" key="5">
    <source>
        <dbReference type="RuleBase" id="RU362114"/>
    </source>
</evidence>
<comment type="caution">
    <text evidence="7">The sequence shown here is derived from an EMBL/GenBank/DDBJ whole genome shotgun (WGS) entry which is preliminary data.</text>
</comment>
<evidence type="ECO:0000313" key="8">
    <source>
        <dbReference type="Proteomes" id="UP001642540"/>
    </source>
</evidence>
<dbReference type="Pfam" id="PF00644">
    <property type="entry name" value="PARP"/>
    <property type="match status" value="1"/>
</dbReference>
<dbReference type="PANTHER" id="PTHR10459:SF60">
    <property type="entry name" value="POLY [ADP-RIBOSE] POLYMERASE 2"/>
    <property type="match status" value="1"/>
</dbReference>
<comment type="catalytic activity">
    <reaction evidence="4">
        <text>NAD(+) + (ADP-D-ribosyl)n-acceptor = nicotinamide + (ADP-D-ribosyl)n+1-acceptor + H(+).</text>
        <dbReference type="EC" id="2.4.2.30"/>
    </reaction>
</comment>
<evidence type="ECO:0000256" key="3">
    <source>
        <dbReference type="ARBA" id="ARBA00023027"/>
    </source>
</evidence>
<evidence type="ECO:0000313" key="7">
    <source>
        <dbReference type="EMBL" id="CAL8092502.1"/>
    </source>
</evidence>
<reference evidence="7 8" key="1">
    <citation type="submission" date="2024-08" db="EMBL/GenBank/DDBJ databases">
        <authorList>
            <person name="Cucini C."/>
            <person name="Frati F."/>
        </authorList>
    </citation>
    <scope>NUCLEOTIDE SEQUENCE [LARGE SCALE GENOMIC DNA]</scope>
</reference>
<dbReference type="Gene3D" id="3.90.228.10">
    <property type="match status" value="1"/>
</dbReference>
<dbReference type="PANTHER" id="PTHR10459">
    <property type="entry name" value="DNA LIGASE"/>
    <property type="match status" value="1"/>
</dbReference>
<keyword evidence="8" id="KW-1185">Reference proteome</keyword>
<evidence type="ECO:0000256" key="2">
    <source>
        <dbReference type="ARBA" id="ARBA00022679"/>
    </source>
</evidence>
<evidence type="ECO:0000259" key="6">
    <source>
        <dbReference type="PROSITE" id="PS51059"/>
    </source>
</evidence>
<dbReference type="SUPFAM" id="SSF56399">
    <property type="entry name" value="ADP-ribosylation"/>
    <property type="match status" value="1"/>
</dbReference>
<dbReference type="EC" id="2.4.2.-" evidence="5"/>
<dbReference type="EMBL" id="CAXLJM020000025">
    <property type="protein sequence ID" value="CAL8092502.1"/>
    <property type="molecule type" value="Genomic_DNA"/>
</dbReference>
<accession>A0ABP1QE24</accession>
<dbReference type="Proteomes" id="UP001642540">
    <property type="component" value="Unassembled WGS sequence"/>
</dbReference>
<feature type="domain" description="PARP catalytic" evidence="6">
    <location>
        <begin position="72"/>
        <end position="298"/>
    </location>
</feature>
<keyword evidence="1 5" id="KW-0328">Glycosyltransferase</keyword>
<name>A0ABP1QE24_9HEXA</name>